<sequence length="130" mass="12969">MKAQNKEFPASSSFKNTTMAVPCSQITSWASKGIKLPAMLRAMGSGRLALGPAHPFHLRPCPLPAQSPPAATSPLCPPAAPGHPSASSPRVPGGQHASPPPSPGALGGVAPAPGDPTVLGGPSHPKSQLP</sequence>
<evidence type="ECO:0000313" key="2">
    <source>
        <dbReference type="EMBL" id="TFK00890.1"/>
    </source>
</evidence>
<dbReference type="GO" id="GO:0003677">
    <property type="term" value="F:DNA binding"/>
    <property type="evidence" value="ECO:0007669"/>
    <property type="project" value="UniProtKB-KW"/>
</dbReference>
<keyword evidence="2" id="KW-0371">Homeobox</keyword>
<keyword evidence="2" id="KW-0238">DNA-binding</keyword>
<dbReference type="AlphaFoldDB" id="A0A4D9E1J1"/>
<protein>
    <submittedName>
        <fullName evidence="2">Cone-rod homeobox protein</fullName>
    </submittedName>
</protein>
<feature type="region of interest" description="Disordered" evidence="1">
    <location>
        <begin position="52"/>
        <end position="130"/>
    </location>
</feature>
<proteinExistence type="predicted"/>
<keyword evidence="3" id="KW-1185">Reference proteome</keyword>
<dbReference type="Proteomes" id="UP000297703">
    <property type="component" value="Unassembled WGS sequence"/>
</dbReference>
<organism evidence="2 3">
    <name type="scientific">Platysternon megacephalum</name>
    <name type="common">big-headed turtle</name>
    <dbReference type="NCBI Taxonomy" id="55544"/>
    <lineage>
        <taxon>Eukaryota</taxon>
        <taxon>Metazoa</taxon>
        <taxon>Chordata</taxon>
        <taxon>Craniata</taxon>
        <taxon>Vertebrata</taxon>
        <taxon>Euteleostomi</taxon>
        <taxon>Archelosauria</taxon>
        <taxon>Testudinata</taxon>
        <taxon>Testudines</taxon>
        <taxon>Cryptodira</taxon>
        <taxon>Durocryptodira</taxon>
        <taxon>Testudinoidea</taxon>
        <taxon>Platysternidae</taxon>
        <taxon>Platysternon</taxon>
    </lineage>
</organism>
<evidence type="ECO:0000256" key="1">
    <source>
        <dbReference type="SAM" id="MobiDB-lite"/>
    </source>
</evidence>
<dbReference type="EMBL" id="QXTE01000252">
    <property type="protein sequence ID" value="TFK00890.1"/>
    <property type="molecule type" value="Genomic_DNA"/>
</dbReference>
<reference evidence="2 3" key="1">
    <citation type="submission" date="2019-04" db="EMBL/GenBank/DDBJ databases">
        <title>Draft genome of the big-headed turtle Platysternon megacephalum.</title>
        <authorList>
            <person name="Gong S."/>
        </authorList>
    </citation>
    <scope>NUCLEOTIDE SEQUENCE [LARGE SCALE GENOMIC DNA]</scope>
    <source>
        <strain evidence="2">DO16091913</strain>
        <tissue evidence="2">Muscle</tissue>
    </source>
</reference>
<accession>A0A4D9E1J1</accession>
<comment type="caution">
    <text evidence="2">The sequence shown here is derived from an EMBL/GenBank/DDBJ whole genome shotgun (WGS) entry which is preliminary data.</text>
</comment>
<evidence type="ECO:0000313" key="3">
    <source>
        <dbReference type="Proteomes" id="UP000297703"/>
    </source>
</evidence>
<name>A0A4D9E1J1_9SAUR</name>
<gene>
    <name evidence="2" type="ORF">DR999_PMT16956</name>
</gene>
<reference evidence="2 3" key="2">
    <citation type="submission" date="2019-04" db="EMBL/GenBank/DDBJ databases">
        <title>The genome sequence of big-headed turtle.</title>
        <authorList>
            <person name="Gong S."/>
        </authorList>
    </citation>
    <scope>NUCLEOTIDE SEQUENCE [LARGE SCALE GENOMIC DNA]</scope>
    <source>
        <strain evidence="2">DO16091913</strain>
        <tissue evidence="2">Muscle</tissue>
    </source>
</reference>